<evidence type="ECO:0000313" key="4">
    <source>
        <dbReference type="Proteomes" id="UP001152797"/>
    </source>
</evidence>
<feature type="compositionally biased region" description="Low complexity" evidence="1">
    <location>
        <begin position="276"/>
        <end position="297"/>
    </location>
</feature>
<dbReference type="EMBL" id="CAMXCT020000876">
    <property type="protein sequence ID" value="CAL1137651.1"/>
    <property type="molecule type" value="Genomic_DNA"/>
</dbReference>
<organism evidence="2">
    <name type="scientific">Cladocopium goreaui</name>
    <dbReference type="NCBI Taxonomy" id="2562237"/>
    <lineage>
        <taxon>Eukaryota</taxon>
        <taxon>Sar</taxon>
        <taxon>Alveolata</taxon>
        <taxon>Dinophyceae</taxon>
        <taxon>Suessiales</taxon>
        <taxon>Symbiodiniaceae</taxon>
        <taxon>Cladocopium</taxon>
    </lineage>
</organism>
<proteinExistence type="predicted"/>
<comment type="caution">
    <text evidence="2">The sequence shown here is derived from an EMBL/GenBank/DDBJ whole genome shotgun (WGS) entry which is preliminary data.</text>
</comment>
<evidence type="ECO:0000256" key="1">
    <source>
        <dbReference type="SAM" id="MobiDB-lite"/>
    </source>
</evidence>
<gene>
    <name evidence="2" type="ORF">C1SCF055_LOCUS11819</name>
</gene>
<name>A0A9P1FQB8_9DINO</name>
<dbReference type="OrthoDB" id="447069at2759"/>
<evidence type="ECO:0000313" key="2">
    <source>
        <dbReference type="EMBL" id="CAI3984276.1"/>
    </source>
</evidence>
<accession>A0A9P1FQB8</accession>
<evidence type="ECO:0000313" key="3">
    <source>
        <dbReference type="EMBL" id="CAL4771588.1"/>
    </source>
</evidence>
<reference evidence="3 4" key="2">
    <citation type="submission" date="2024-05" db="EMBL/GenBank/DDBJ databases">
        <authorList>
            <person name="Chen Y."/>
            <person name="Shah S."/>
            <person name="Dougan E. K."/>
            <person name="Thang M."/>
            <person name="Chan C."/>
        </authorList>
    </citation>
    <scope>NUCLEOTIDE SEQUENCE [LARGE SCALE GENOMIC DNA]</scope>
</reference>
<feature type="compositionally biased region" description="Basic residues" evidence="1">
    <location>
        <begin position="300"/>
        <end position="318"/>
    </location>
</feature>
<keyword evidence="4" id="KW-1185">Reference proteome</keyword>
<dbReference type="EMBL" id="CAMXCT010000876">
    <property type="protein sequence ID" value="CAI3984276.1"/>
    <property type="molecule type" value="Genomic_DNA"/>
</dbReference>
<dbReference type="Proteomes" id="UP001152797">
    <property type="component" value="Unassembled WGS sequence"/>
</dbReference>
<sequence>MASNTLLESVAAFESQAKRAGLNEQWIEAFGRNDLNKLGRLAYAVTTPGVAPTTEQVTDFMNHLRLGVGPTLSEITAVKRVLFEAQTLTIASLRSTVHSPDDASTRRVAPAERSARIEAQRQRLQGDKPDKQIKLDETRSSLVVKDKPHDQETDITSDLSLLQAMTRRALAMDLVGIASYNTVMKFVNRLFALLTQLPAPGFGRPGHAQLLRADRQAFMRLAETVSPPYHINAAGVLPLDLAFDQLHNDVTVTYHMLPVPLGRHRDDDKTSNATSTKTPPIKKTPGGNKTGGAPSSKGKGGGKNKRQPMPHQLHGMHHKTPSGKAICFNFNLGKCKVICLDLQKPEVQEMVMQWVSDPRCVWVHFGIPCGTASRARERRMSKTHFGPRPMRSKHFPDGLPPHLLSQNSRDRLRAANRLYHFMQKLILSLPSTTVWTIENPLRSWLWQTSYFQQIQEQTKVLFFQFDMCMFGGKRLKRTGIATNCENLGSYAIQCDGLHEHAPYEFRDGQFDTALEAEYPKNFCEVLVRGVAEHLQKLHQWGPLDLAKRVKLARSAAVATNQQPKRIPQLVPEFQKVLQVRHVPRAVDIPLDSKRNTMQCHNFLCDNDEIFIPCQTRMLCRTPQKGCTSCGDSTVALDLLQANVTQSLGDGMTATEDKTDKDCNQCAGVRQVKCDKEFESDELIFGRFWSPEFFLEQVALAGHPQHLMSGISDVMQVAVDANVHWSYHDIVIHRCKWFGKYLPMAAALKEKEAAILQDMPGPMRSIMSAKRIALLERILQDEGYPDIGLVQDLKRGFDLVGELPTAGGMLPAKLVPATMAVGELAPNAGRARAAMRTASASCGDPNLDEMLYQKTLDEVERGWLLGPLPWDSLEPNAVVSRRFALQQGEKLRPIDDYSMSSVNATVTVKDQATADNVDVICALMLQLMTGLRSVGRSTELKARSFDLAAAYRQLCSSSESAMSLLFEMLGWAYDKEGPKADTFSEVVASLGVSISLAETIAGEIKVMNTEKRKKDLVELITSVVNLGTLQYKEGQVLNGKLTFAHGQIFGLAGKYVLQAVSDHVYAKPFKNAVSDELRYALQFFRDRLLTGLPRSINMATRHTRFVLTDACLEANLTGGIGGVLCSPKGQVEAWFQLKLESNQVEHFMAQLQENAIAELETLATVVAMKLWASVLCSQHVVFCLDNDVARFGLIKGYSKAPFVTLLVRLASTLCEEAMILPWFLRVASPSNIADFPSRLQRHPLLKNQKMIAHNVVLAAFQYALEFVFRPHK</sequence>
<protein>
    <submittedName>
        <fullName evidence="2">Uncharacterized protein</fullName>
    </submittedName>
</protein>
<reference evidence="2" key="1">
    <citation type="submission" date="2022-10" db="EMBL/GenBank/DDBJ databases">
        <authorList>
            <person name="Chen Y."/>
            <person name="Dougan E. K."/>
            <person name="Chan C."/>
            <person name="Rhodes N."/>
            <person name="Thang M."/>
        </authorList>
    </citation>
    <scope>NUCLEOTIDE SEQUENCE</scope>
</reference>
<feature type="region of interest" description="Disordered" evidence="1">
    <location>
        <begin position="261"/>
        <end position="318"/>
    </location>
</feature>
<dbReference type="EMBL" id="CAMXCT030000876">
    <property type="protein sequence ID" value="CAL4771588.1"/>
    <property type="molecule type" value="Genomic_DNA"/>
</dbReference>
<dbReference type="AlphaFoldDB" id="A0A9P1FQB8"/>